<protein>
    <submittedName>
        <fullName evidence="1">Uncharacterized protein</fullName>
    </submittedName>
</protein>
<reference evidence="1" key="1">
    <citation type="submission" date="2015-12" db="EMBL/GenBank/DDBJ databases">
        <title>De novo transcriptome assembly of four potential Pierce s Disease insect vectors from Arizona vineyards.</title>
        <authorList>
            <person name="Tassone E.E."/>
        </authorList>
    </citation>
    <scope>NUCLEOTIDE SEQUENCE</scope>
</reference>
<proteinExistence type="predicted"/>
<name>A0A1B6CW21_9HEMI</name>
<gene>
    <name evidence="1" type="ORF">g.1738</name>
</gene>
<dbReference type="EMBL" id="GEDC01019596">
    <property type="protein sequence ID" value="JAS17702.1"/>
    <property type="molecule type" value="Transcribed_RNA"/>
</dbReference>
<accession>A0A1B6CW21</accession>
<dbReference type="AlphaFoldDB" id="A0A1B6CW21"/>
<evidence type="ECO:0000313" key="1">
    <source>
        <dbReference type="EMBL" id="JAS17702.1"/>
    </source>
</evidence>
<organism evidence="1">
    <name type="scientific">Clastoptera arizonana</name>
    <name type="common">Arizona spittle bug</name>
    <dbReference type="NCBI Taxonomy" id="38151"/>
    <lineage>
        <taxon>Eukaryota</taxon>
        <taxon>Metazoa</taxon>
        <taxon>Ecdysozoa</taxon>
        <taxon>Arthropoda</taxon>
        <taxon>Hexapoda</taxon>
        <taxon>Insecta</taxon>
        <taxon>Pterygota</taxon>
        <taxon>Neoptera</taxon>
        <taxon>Paraneoptera</taxon>
        <taxon>Hemiptera</taxon>
        <taxon>Auchenorrhyncha</taxon>
        <taxon>Cercopoidea</taxon>
        <taxon>Clastopteridae</taxon>
        <taxon>Clastoptera</taxon>
    </lineage>
</organism>
<sequence length="102" mass="12095">MFYSKDKLFQKLLNLQSRYINIIKQNKYNVASQLSLLQLFAISGFHHKWQIQNDKFNTLHKEKYAICQLLAGMKIHSTSDVLGQFDWSQQQTRVPSSYFIHN</sequence>